<gene>
    <name evidence="2" type="ORF">HNQ72_005116</name>
</gene>
<protein>
    <submittedName>
        <fullName evidence="2">ABC-type Fe3+/spermidine/putrescine transport system ATPase subunit</fullName>
    </submittedName>
</protein>
<dbReference type="Gene3D" id="2.40.50.100">
    <property type="match status" value="1"/>
</dbReference>
<organism evidence="2 3">
    <name type="scientific">Rhizobium wenxiniae</name>
    <dbReference type="NCBI Taxonomy" id="1737357"/>
    <lineage>
        <taxon>Bacteria</taxon>
        <taxon>Pseudomonadati</taxon>
        <taxon>Pseudomonadota</taxon>
        <taxon>Alphaproteobacteria</taxon>
        <taxon>Hyphomicrobiales</taxon>
        <taxon>Rhizobiaceae</taxon>
        <taxon>Rhizobium/Agrobacterium group</taxon>
        <taxon>Rhizobium</taxon>
    </lineage>
</organism>
<comment type="caution">
    <text evidence="2">The sequence shown here is derived from an EMBL/GenBank/DDBJ whole genome shotgun (WGS) entry which is preliminary data.</text>
</comment>
<dbReference type="PANTHER" id="PTHR42781:SF4">
    <property type="entry name" value="SPERMIDINE_PUTRESCINE IMPORT ATP-BINDING PROTEIN POTA"/>
    <property type="match status" value="1"/>
</dbReference>
<proteinExistence type="predicted"/>
<reference evidence="2 3" key="1">
    <citation type="submission" date="2020-08" db="EMBL/GenBank/DDBJ databases">
        <title>Genomic Encyclopedia of Type Strains, Phase IV (KMG-IV): sequencing the most valuable type-strain genomes for metagenomic binning, comparative biology and taxonomic classification.</title>
        <authorList>
            <person name="Goeker M."/>
        </authorList>
    </citation>
    <scope>NUCLEOTIDE SEQUENCE [LARGE SCALE GENOMIC DNA]</scope>
    <source>
        <strain evidence="2 3">DSM 100734</strain>
    </source>
</reference>
<accession>A0A7W9YB22</accession>
<keyword evidence="1" id="KW-0813">Transport</keyword>
<dbReference type="AlphaFoldDB" id="A0A7W9YB22"/>
<dbReference type="SUPFAM" id="SSF52540">
    <property type="entry name" value="P-loop containing nucleoside triphosphate hydrolases"/>
    <property type="match status" value="1"/>
</dbReference>
<dbReference type="PANTHER" id="PTHR42781">
    <property type="entry name" value="SPERMIDINE/PUTRESCINE IMPORT ATP-BINDING PROTEIN POTA"/>
    <property type="match status" value="1"/>
</dbReference>
<evidence type="ECO:0000313" key="2">
    <source>
        <dbReference type="EMBL" id="MBB6165270.1"/>
    </source>
</evidence>
<dbReference type="Proteomes" id="UP000547879">
    <property type="component" value="Unassembled WGS sequence"/>
</dbReference>
<evidence type="ECO:0000256" key="1">
    <source>
        <dbReference type="ARBA" id="ARBA00022448"/>
    </source>
</evidence>
<keyword evidence="3" id="KW-1185">Reference proteome</keyword>
<evidence type="ECO:0000313" key="3">
    <source>
        <dbReference type="Proteomes" id="UP000547879"/>
    </source>
</evidence>
<name>A0A7W9YB22_9HYPH</name>
<dbReference type="EMBL" id="JACHEG010000008">
    <property type="protein sequence ID" value="MBB6165270.1"/>
    <property type="molecule type" value="Genomic_DNA"/>
</dbReference>
<dbReference type="RefSeq" id="WP_183996402.1">
    <property type="nucleotide sequence ID" value="NZ_BMHW01000009.1"/>
</dbReference>
<dbReference type="InterPro" id="IPR027417">
    <property type="entry name" value="P-loop_NTPase"/>
</dbReference>
<dbReference type="InterPro" id="IPR050093">
    <property type="entry name" value="ABC_SmlMolc_Importer"/>
</dbReference>
<sequence length="108" mass="11473">MTHDQEEALSLSDRIVHLNAGNIEQAAARSELYARPRTRFAASFMGSTNLLEIQLGQDAGVGIALLKSGQVIALAEQAASRGPRTVMVRQEDIRLLPSGANNGLTGTS</sequence>